<name>Q9TXE7_CAEEL</name>
<proteinExistence type="predicted"/>
<dbReference type="AlphaFoldDB" id="Q9TXE7"/>
<accession>Q9TXE7</accession>
<organism>
    <name type="scientific">Caenorhabditis elegans</name>
    <dbReference type="NCBI Taxonomy" id="6239"/>
    <lineage>
        <taxon>Eukaryota</taxon>
        <taxon>Metazoa</taxon>
        <taxon>Ecdysozoa</taxon>
        <taxon>Nematoda</taxon>
        <taxon>Chromadorea</taxon>
        <taxon>Rhabditida</taxon>
        <taxon>Rhabditina</taxon>
        <taxon>Rhabditomorpha</taxon>
        <taxon>Rhabditoidea</taxon>
        <taxon>Rhabditidae</taxon>
        <taxon>Peloderinae</taxon>
        <taxon>Caenorhabditis</taxon>
    </lineage>
</organism>
<reference key="1">
    <citation type="journal article" date="1994" name="FASEB J.">
        <title>Structures and functions of collagens in Caenorhabditis elegans.</title>
        <authorList>
            <person name="Kramer J.M."/>
        </authorList>
    </citation>
    <scope>NUCLEOTIDE SEQUENCE</scope>
</reference>
<sequence length="44" mass="4166">RECNCAAQSTGCPAGVDAAYCPCPPRTAGLAQEAPAGAATGADA</sequence>
<protein>
    <submittedName>
        <fullName>Cuticle collagen</fullName>
    </submittedName>
</protein>